<proteinExistence type="predicted"/>
<organism evidence="1">
    <name type="scientific">viral metagenome</name>
    <dbReference type="NCBI Taxonomy" id="1070528"/>
    <lineage>
        <taxon>unclassified sequences</taxon>
        <taxon>metagenomes</taxon>
        <taxon>organismal metagenomes</taxon>
    </lineage>
</organism>
<sequence length="75" mass="8769">MREMTNQELSKWLAIHIMKWSEDPLSPWGQSGDKAPSYVSEEGGMISQADWNPLSNIKHAVMVMRALRKLWRERK</sequence>
<name>A0A6M3J068_9ZZZZ</name>
<protein>
    <recommendedName>
        <fullName evidence="2">Phage ABA sandwich domain-containing protein</fullName>
    </recommendedName>
</protein>
<reference evidence="1" key="1">
    <citation type="submission" date="2020-03" db="EMBL/GenBank/DDBJ databases">
        <title>The deep terrestrial virosphere.</title>
        <authorList>
            <person name="Holmfeldt K."/>
            <person name="Nilsson E."/>
            <person name="Simone D."/>
            <person name="Lopez-Fernandez M."/>
            <person name="Wu X."/>
            <person name="de Brujin I."/>
            <person name="Lundin D."/>
            <person name="Andersson A."/>
            <person name="Bertilsson S."/>
            <person name="Dopson M."/>
        </authorList>
    </citation>
    <scope>NUCLEOTIDE SEQUENCE</scope>
    <source>
        <strain evidence="1">MM415B00672</strain>
    </source>
</reference>
<dbReference type="AlphaFoldDB" id="A0A6M3J068"/>
<evidence type="ECO:0000313" key="1">
    <source>
        <dbReference type="EMBL" id="QJA63008.1"/>
    </source>
</evidence>
<dbReference type="EMBL" id="MT141487">
    <property type="protein sequence ID" value="QJA63008.1"/>
    <property type="molecule type" value="Genomic_DNA"/>
</dbReference>
<accession>A0A6M3J068</accession>
<gene>
    <name evidence="1" type="ORF">MM415B00672_0026</name>
</gene>
<evidence type="ECO:0008006" key="2">
    <source>
        <dbReference type="Google" id="ProtNLM"/>
    </source>
</evidence>